<protein>
    <recommendedName>
        <fullName evidence="9">PLxRFG domain-containing protein</fullName>
    </recommendedName>
</protein>
<dbReference type="EMBL" id="APPJ01000012">
    <property type="protein sequence ID" value="ENV16446.1"/>
    <property type="molecule type" value="Genomic_DNA"/>
</dbReference>
<reference evidence="7 8" key="1">
    <citation type="submission" date="2013-02" db="EMBL/GenBank/DDBJ databases">
        <title>The Genome Sequence of Acinetobacter guillouiae NIPH 991.</title>
        <authorList>
            <consortium name="The Broad Institute Genome Sequencing Platform"/>
            <consortium name="The Broad Institute Genome Sequencing Center for Infectious Disease"/>
            <person name="Cerqueira G."/>
            <person name="Feldgarden M."/>
            <person name="Courvalin P."/>
            <person name="Perichon B."/>
            <person name="Grillot-Courvalin C."/>
            <person name="Clermont D."/>
            <person name="Rocha E."/>
            <person name="Yoon E.-J."/>
            <person name="Nemec A."/>
            <person name="Walker B."/>
            <person name="Young S.K."/>
            <person name="Zeng Q."/>
            <person name="Gargeya S."/>
            <person name="Fitzgerald M."/>
            <person name="Haas B."/>
            <person name="Abouelleil A."/>
            <person name="Alvarado L."/>
            <person name="Arachchi H.M."/>
            <person name="Berlin A.M."/>
            <person name="Chapman S.B."/>
            <person name="Dewar J."/>
            <person name="Goldberg J."/>
            <person name="Griggs A."/>
            <person name="Gujja S."/>
            <person name="Hansen M."/>
            <person name="Howarth C."/>
            <person name="Imamovic A."/>
            <person name="Larimer J."/>
            <person name="McCowan C."/>
            <person name="Murphy C."/>
            <person name="Neiman D."/>
            <person name="Pearson M."/>
            <person name="Priest M."/>
            <person name="Roberts A."/>
            <person name="Saif S."/>
            <person name="Shea T."/>
            <person name="Sisk P."/>
            <person name="Sykes S."/>
            <person name="Wortman J."/>
            <person name="Nusbaum C."/>
            <person name="Birren B."/>
        </authorList>
    </citation>
    <scope>NUCLEOTIDE SEQUENCE [LARGE SCALE GENOMIC DNA]</scope>
    <source>
        <strain evidence="7 8">NIPH 991</strain>
    </source>
</reference>
<feature type="region of interest" description="Disordered" evidence="1">
    <location>
        <begin position="21"/>
        <end position="47"/>
    </location>
</feature>
<comment type="caution">
    <text evidence="7">The sequence shown here is derived from an EMBL/GenBank/DDBJ whole genome shotgun (WGS) entry which is preliminary data.</text>
</comment>
<accession>N8WWV4</accession>
<dbReference type="Pfam" id="PF18796">
    <property type="entry name" value="LPD1"/>
    <property type="match status" value="1"/>
</dbReference>
<feature type="region of interest" description="Disordered" evidence="1">
    <location>
        <begin position="599"/>
        <end position="664"/>
    </location>
</feature>
<dbReference type="InterPro" id="IPR041047">
    <property type="entry name" value="LPD1"/>
</dbReference>
<feature type="compositionally biased region" description="Polar residues" evidence="1">
    <location>
        <begin position="566"/>
        <end position="575"/>
    </location>
</feature>
<dbReference type="Pfam" id="PF18823">
    <property type="entry name" value="InPase"/>
    <property type="match status" value="1"/>
</dbReference>
<keyword evidence="2" id="KW-1133">Transmembrane helix</keyword>
<evidence type="ECO:0000259" key="5">
    <source>
        <dbReference type="Pfam" id="PF18823"/>
    </source>
</evidence>
<evidence type="ECO:0000313" key="8">
    <source>
        <dbReference type="Proteomes" id="UP000013148"/>
    </source>
</evidence>
<evidence type="ECO:0000313" key="7">
    <source>
        <dbReference type="EMBL" id="ENV16446.1"/>
    </source>
</evidence>
<feature type="compositionally biased region" description="Polar residues" evidence="1">
    <location>
        <begin position="313"/>
        <end position="333"/>
    </location>
</feature>
<proteinExistence type="predicted"/>
<dbReference type="InterPro" id="IPR041639">
    <property type="entry name" value="LPD39"/>
</dbReference>
<feature type="compositionally biased region" description="Polar residues" evidence="1">
    <location>
        <begin position="628"/>
        <end position="646"/>
    </location>
</feature>
<dbReference type="Pfam" id="PF18760">
    <property type="entry name" value="ART-PolyVal"/>
    <property type="match status" value="1"/>
</dbReference>
<feature type="region of interest" description="Disordered" evidence="1">
    <location>
        <begin position="377"/>
        <end position="462"/>
    </location>
</feature>
<feature type="domain" description="ART-PolyVal-like" evidence="3">
    <location>
        <begin position="2092"/>
        <end position="2161"/>
    </location>
</feature>
<keyword evidence="8" id="KW-1185">Reference proteome</keyword>
<evidence type="ECO:0000259" key="4">
    <source>
        <dbReference type="Pfam" id="PF18796"/>
    </source>
</evidence>
<dbReference type="InterPro" id="IPR049522">
    <property type="entry name" value="ART-PolyVal_dom"/>
</dbReference>
<evidence type="ECO:0000259" key="6">
    <source>
        <dbReference type="Pfam" id="PF18858"/>
    </source>
</evidence>
<dbReference type="HOGENOM" id="CLU_000477_0_0_6"/>
<dbReference type="Pfam" id="PF18858">
    <property type="entry name" value="LPD39"/>
    <property type="match status" value="1"/>
</dbReference>
<dbReference type="RefSeq" id="WP_004822022.1">
    <property type="nucleotide sequence ID" value="NZ_KB849456.1"/>
</dbReference>
<feature type="transmembrane region" description="Helical" evidence="2">
    <location>
        <begin position="2610"/>
        <end position="2635"/>
    </location>
</feature>
<evidence type="ECO:0000259" key="3">
    <source>
        <dbReference type="Pfam" id="PF18760"/>
    </source>
</evidence>
<evidence type="ECO:0000256" key="1">
    <source>
        <dbReference type="SAM" id="MobiDB-lite"/>
    </source>
</evidence>
<feature type="region of interest" description="Disordered" evidence="1">
    <location>
        <begin position="543"/>
        <end position="575"/>
    </location>
</feature>
<sequence>MSDSQDNNKSKFTFDASTAKPVDTASDVKSDGFTFDPSTAKEDKKGIKGHAQDVGASLMGGLAAVPDTLVGLADMYTEGRAGKAIDDNLSDFYKLGNAQKYWQDQKTDVAKQQQQQFHDAEGIVDKTKVALQNPSMIANAAVESLPSMFLGGALGKATKIANPIAGAAIGEGAVMAGAQAEQIRQNSYDQMLNNGQEAASALTGGLGALFGFAGGRIAQKLGIGDIDSMIVSGRIGPTQIAGEIANTSSKSLPRRVIEGAISEGLLEELPQSISEQIIQNLATDKHWSDGVDDAAVMGTLAGMAMGGVANIPSGHSNNAQGDNNNLQTESNPTSPLPQLGGPSMEGEYIPRGASEQNTANVNQTNYEYTQFDSDASNRLGYNSFGSTDTGNGPTDPVQPDIGGGSYFDSQKPSERLGLNPDNGPMSSAAALAVDSGASTSATSMGDAASATSSTEQENAGTNFSDNSAQAIQYGMGEIAQGAKEAALENTIQRLEKDGEVQLFKQDSIAKALEDQNYNVRLNNDGSASIIGVKNPATNQWHGLERIDSSTTSTPALNMADTEDQSSDSNKSQKLATLQQRFDEAKTVPEKAKIRKEINQLQNNQLQPGVNSNDKLQSTDEPESRNSEVPDSTGNQLTSKSTTSANDVENVPNGRESKPSPVTNNVTDQINQLEQKLSAAKSVPQKAKIRNQINQLKSRQIESSETPQNTVLNPEQIQTQYGDGPESVMSDIEILGDDFTVDLREDNKKANALNNPNYNAVQKADGSVEVVGMRHPTTGEWVGKKPTAVSIDENAHQAATSAQNNTPEPTQAQIEAGNYKKGHIKVQGLDISIENPKGSERRGIDPNGKEWAHTMSDHYGYIKRTVGADSEQIDTYIGKNPESDQVFIVDQIDQETGNFDEHKVMLGFDSQDNATIAYQSNFDKGWKVGQIRSMTMEQFKDWLKNGDTSKPSSETEQTNKVIRDLGEKIGGARKDTALSTGKTSKSKITDDRPTWAKRYAISEIVSSTNTDDNGKWVIEDSRKSDWKGNSKRMATFSSQQEAEEMLPVLAVAQKHRIYARRESEGGFEIWRLVNDYKRVKVLNQVFESKEDAQKYLVKNAAQILETNTTFGEIDLPRPENTLRKGVERRKGDVKDTDFMDVFGFRGVEFGNWNNQVERQQLLNDAFDGLLDLADVLNIPAKAISLNGDLALAFGARGQGLSSARAHYEPAKAVINLTKMNGAGSLAHEWWHAFDHYLARQDGKAVAEWTMGKDGTRSLKISSNTKENMASGGFSYSKSGVRNDVQESYNLLMQTMFSKAEEYVEDTQQVDNFVGKAREVVAQKLDSIRNDLSKELDPKYYKRFNKPAPTELLTEFDTIAQQISQGEMLNTEWRSDVVNKKSSGIFSGARWTNDGLEKLSQIYKKVRGRSGFNTDQKGVLDQLRSSMNQYSSRLKMLAEAQKGSTKIKKVPTSFAMNAKDLDSGRGSDYWTSPHEMSARAFQGFVEDKIKEQSGKSPFLNYAPENAVIETPWGWTRPFPHGSERKAINAKFSDLVDTLKTEETETGIKLYSREKLKHDNERKNTSPLSTSFLPISKNRANSLVTDILSRISEGSTPSKSKSGINGVVESKFPFIVVESFETLPDAIQQENYYQDEDGNTKRYDVSAVWHKGTLYINAGDVQGNHNTQQTTYEAYEEVILHEVVGHFGVQQLFGQEYKTKFQQLFNALGGIEGIRKIAKDNGVDMNQFDNAYIKPFKKGVEEGYYDPLDAQQATVSELFAFIAQNAKTRPFVRQKLKEIIGYIRQWFRERGFDKFLSRYNDADLMMFLSEARKAVVDRSYFGKYKNQNISAKNDSDTPLYSRSRENKGGSTVEQVRDVLIERFGKDTINELERQGKLEIIQDYSVDGVEGFYYNGKAVLVASNLTNESAIPTFLHELGGHAGFQNMMNQEQYNELMRQFDKLVEQGNPVAMAAKLLAEREQGNVRQQLEYLPYLLTLSSTMQQRNVIQRNALNKLIQNIVTYVKAWVFDNFGINLNLNPDDILALSERMVKQIERQSSLDTVRQKYHGTSQWMTAPNGAKTHLSEQQWLQVRTPEFKKWFGDWENDAKNASQVLDENGEPKVVYHGTATEFNEFRKGHGLLGDGIYLTDSFDTADMYANNRGKNGFVLPLFVNIRNALKTTGNVSRDKVVEATNSGKYQGIVHQFEDQELIVALESNQVKIAEGNTGTFNSESADIRFSKSAKDIIERLSKNLGDLSVKSVKEKTGYRFTDWLGVALSALGRRQLTEIYNKLLPQLTKYNDLAAQMDADKNDAGAEADSIVREWANLKDENQLADLMHDATLAKIDPAKPYVKGDSIIKHKQLRDDFNALSPEAQAMYIKARDAYKKHYAKVQFAIKERILRAALSSQKKADLIKQMDDQFYGYVKGVYFPLSRFGKYIVVTRNNLGQVESVSRAETMGEAQKARAEMMKKYPEWKVDPVIRDQEFNTSRDAVGRGFMSSLFDEVGNLGLDTKAQAEFEDTLNQLYLSSLPDLSWAKHGIHRKGTAGFSQDARRAFAQNMFSGANYLAKLHYGDQLAQQLDEMKKYSSEQIKKDLSYNQPVASAVIDEMNKRHVNLMNPKGHPLSSALTSLGFIYYLGLSPAAAIVNLSQTALVAYPIMGAKWGFDKAASELLKASNDFRKGLDFHKVKWEGTKTDLYKTVSSDISKFLNKDEKQAYDDAVARGVIDVTQAHDLAGIAQGEDSGIMWKTRPIMRAASVMFHSAERFNREVTFIAAYRLARQSGSKHDLAFDQAVDATYKGHFDYSSGNRPRIMQGNVAKVLLLFKQFGQNMIYTLVRQTYQSIKGETDAERKEALKSLSAILAMHATFAGVLGLPLVGAILSIISFIGTMPLFGGGGEDDPWDAEIALRNYLAEAFGPIISNLLMKGAPRALTPADVSSRVGINNLLLPDVQEGLEGKRWAESAMAGALGPVAGIGLNVAKGTQEISEGHNLRGLETMLPVFLKNFAKTYRYGDEGVQDKTGVSIMDEVSSMDLLVQGMGFSPSDVRTANEGKSAIYQLDKKLNERRGRLMALWSRAKMMDDQQEMDDIWEEIQGFNDKNPSRRITRVNLNQSYKNRQRRIDRSEDGIYLSRNRQEARSAGYFAFGE</sequence>
<gene>
    <name evidence="7" type="ORF">F964_03381</name>
</gene>
<dbReference type="InterPro" id="IPR041595">
    <property type="entry name" value="Inorganic_Pase"/>
</dbReference>
<keyword evidence="2" id="KW-0812">Transmembrane</keyword>
<feature type="transmembrane region" description="Helical" evidence="2">
    <location>
        <begin position="2838"/>
        <end position="2861"/>
    </location>
</feature>
<evidence type="ECO:0000256" key="2">
    <source>
        <dbReference type="SAM" id="Phobius"/>
    </source>
</evidence>
<dbReference type="PATRIC" id="fig|1217656.3.peg.3327"/>
<name>N8WWV4_ACIGI</name>
<feature type="compositionally biased region" description="Polar residues" evidence="1">
    <location>
        <begin position="436"/>
        <end position="462"/>
    </location>
</feature>
<evidence type="ECO:0008006" key="9">
    <source>
        <dbReference type="Google" id="ProtNLM"/>
    </source>
</evidence>
<dbReference type="eggNOG" id="COG1040">
    <property type="taxonomic scope" value="Bacteria"/>
</dbReference>
<feature type="domain" description="Inorganic pyrophosphatase" evidence="5">
    <location>
        <begin position="810"/>
        <end position="943"/>
    </location>
</feature>
<feature type="domain" description="Large polyvalent protein-associated" evidence="4">
    <location>
        <begin position="1459"/>
        <end position="1539"/>
    </location>
</feature>
<feature type="region of interest" description="Disordered" evidence="1">
    <location>
        <begin position="311"/>
        <end position="350"/>
    </location>
</feature>
<dbReference type="NCBIfam" id="NF032893">
    <property type="entry name" value="tail-700"/>
    <property type="match status" value="1"/>
</dbReference>
<feature type="domain" description="Large polyvalent protein-associated" evidence="6">
    <location>
        <begin position="2236"/>
        <end position="2408"/>
    </location>
</feature>
<dbReference type="Proteomes" id="UP000013148">
    <property type="component" value="Unassembled WGS sequence"/>
</dbReference>
<dbReference type="eggNOG" id="COG0456">
    <property type="taxonomic scope" value="Bacteria"/>
</dbReference>
<keyword evidence="2" id="KW-0472">Membrane</keyword>
<feature type="compositionally biased region" description="Polar residues" evidence="1">
    <location>
        <begin position="377"/>
        <end position="392"/>
    </location>
</feature>
<organism evidence="7 8">
    <name type="scientific">Acinetobacter guillouiae NIPH 991</name>
    <dbReference type="NCBI Taxonomy" id="1217656"/>
    <lineage>
        <taxon>Bacteria</taxon>
        <taxon>Pseudomonadati</taxon>
        <taxon>Pseudomonadota</taxon>
        <taxon>Gammaproteobacteria</taxon>
        <taxon>Moraxellales</taxon>
        <taxon>Moraxellaceae</taxon>
        <taxon>Acinetobacter</taxon>
    </lineage>
</organism>
<feature type="compositionally biased region" description="Polar residues" evidence="1">
    <location>
        <begin position="599"/>
        <end position="615"/>
    </location>
</feature>